<dbReference type="InterPro" id="IPR007325">
    <property type="entry name" value="KFase/CYL"/>
</dbReference>
<evidence type="ECO:0000313" key="2">
    <source>
        <dbReference type="Proteomes" id="UP001596505"/>
    </source>
</evidence>
<dbReference type="Pfam" id="PF04199">
    <property type="entry name" value="Cyclase"/>
    <property type="match status" value="1"/>
</dbReference>
<protein>
    <submittedName>
        <fullName evidence="1">Cyclase family protein</fullName>
        <ecNumber evidence="1">3.5.-.-</ecNumber>
    </submittedName>
</protein>
<dbReference type="Gene3D" id="3.50.30.50">
    <property type="entry name" value="Putative cyclase"/>
    <property type="match status" value="1"/>
</dbReference>
<dbReference type="RefSeq" id="WP_380965245.1">
    <property type="nucleotide sequence ID" value="NZ_JBHTCO010000005.1"/>
</dbReference>
<dbReference type="PANTHER" id="PTHR31118">
    <property type="entry name" value="CYCLASE-LIKE PROTEIN 2"/>
    <property type="match status" value="1"/>
</dbReference>
<name>A0ABW2PTU0_9BACL</name>
<comment type="caution">
    <text evidence="1">The sequence shown here is derived from an EMBL/GenBank/DDBJ whole genome shotgun (WGS) entry which is preliminary data.</text>
</comment>
<dbReference type="EMBL" id="JBHTCO010000005">
    <property type="protein sequence ID" value="MFC7392837.1"/>
    <property type="molecule type" value="Genomic_DNA"/>
</dbReference>
<dbReference type="SUPFAM" id="SSF102198">
    <property type="entry name" value="Putative cyclase"/>
    <property type="match status" value="1"/>
</dbReference>
<organism evidence="1 2">
    <name type="scientific">Scopulibacillus cellulosilyticus</name>
    <dbReference type="NCBI Taxonomy" id="2665665"/>
    <lineage>
        <taxon>Bacteria</taxon>
        <taxon>Bacillati</taxon>
        <taxon>Bacillota</taxon>
        <taxon>Bacilli</taxon>
        <taxon>Bacillales</taxon>
        <taxon>Sporolactobacillaceae</taxon>
        <taxon>Scopulibacillus</taxon>
    </lineage>
</organism>
<evidence type="ECO:0000313" key="1">
    <source>
        <dbReference type="EMBL" id="MFC7392837.1"/>
    </source>
</evidence>
<dbReference type="GO" id="GO:0016787">
    <property type="term" value="F:hydrolase activity"/>
    <property type="evidence" value="ECO:0007669"/>
    <property type="project" value="UniProtKB-KW"/>
</dbReference>
<dbReference type="InterPro" id="IPR037175">
    <property type="entry name" value="KFase_sf"/>
</dbReference>
<dbReference type="PANTHER" id="PTHR31118:SF12">
    <property type="entry name" value="CYCLASE-LIKE PROTEIN 2"/>
    <property type="match status" value="1"/>
</dbReference>
<proteinExistence type="predicted"/>
<gene>
    <name evidence="1" type="ORF">ACFQRG_07530</name>
</gene>
<dbReference type="Proteomes" id="UP001596505">
    <property type="component" value="Unassembled WGS sequence"/>
</dbReference>
<sequence length="216" mass="24010">MSRLVDLTMPWGTEVQPLEGHPRISFKPITTHEVEKRSNTEVVFSIHTATHIDSPYHFFSDGKSIAELPLETFIGPAILADLREIARPGHEISLEELKTVGGLSEELIRNKRVILWGDWACHYWNTPNLYKNNPYLSKEAAKWLRDSGIIALGLDFAVDGAPPYPNHPIFLGAEIPLIENLLNLDSINAKEFTLIAFPLPVVGGDGSPARVVAKID</sequence>
<keyword evidence="1" id="KW-0378">Hydrolase</keyword>
<accession>A0ABW2PTU0</accession>
<dbReference type="EC" id="3.5.-.-" evidence="1"/>
<reference evidence="2" key="1">
    <citation type="journal article" date="2019" name="Int. J. Syst. Evol. Microbiol.">
        <title>The Global Catalogue of Microorganisms (GCM) 10K type strain sequencing project: providing services to taxonomists for standard genome sequencing and annotation.</title>
        <authorList>
            <consortium name="The Broad Institute Genomics Platform"/>
            <consortium name="The Broad Institute Genome Sequencing Center for Infectious Disease"/>
            <person name="Wu L."/>
            <person name="Ma J."/>
        </authorList>
    </citation>
    <scope>NUCLEOTIDE SEQUENCE [LARGE SCALE GENOMIC DNA]</scope>
    <source>
        <strain evidence="2">CGMCC 1.16305</strain>
    </source>
</reference>
<keyword evidence="2" id="KW-1185">Reference proteome</keyword>